<comment type="cofactor">
    <cofactor evidence="1">
        <name>Zn(2+)</name>
        <dbReference type="ChEBI" id="CHEBI:29105"/>
    </cofactor>
</comment>
<reference evidence="7 8" key="1">
    <citation type="journal article" date="2019" name="Int. J. Syst. Evol. Microbiol.">
        <title>The Global Catalogue of Microorganisms (GCM) 10K type strain sequencing project: providing services to taxonomists for standard genome sequencing and annotation.</title>
        <authorList>
            <consortium name="The Broad Institute Genomics Platform"/>
            <consortium name="The Broad Institute Genome Sequencing Center for Infectious Disease"/>
            <person name="Wu L."/>
            <person name="Ma J."/>
        </authorList>
    </citation>
    <scope>NUCLEOTIDE SEQUENCE [LARGE SCALE GENOMIC DNA]</scope>
    <source>
        <strain evidence="7 8">JCM 14303</strain>
    </source>
</reference>
<organism evidence="7 8">
    <name type="scientific">Kribbella lupini</name>
    <dbReference type="NCBI Taxonomy" id="291602"/>
    <lineage>
        <taxon>Bacteria</taxon>
        <taxon>Bacillati</taxon>
        <taxon>Actinomycetota</taxon>
        <taxon>Actinomycetes</taxon>
        <taxon>Propionibacteriales</taxon>
        <taxon>Kribbellaceae</taxon>
        <taxon>Kribbella</taxon>
    </lineage>
</organism>
<evidence type="ECO:0000259" key="6">
    <source>
        <dbReference type="Pfam" id="PF07687"/>
    </source>
</evidence>
<evidence type="ECO:0000256" key="2">
    <source>
        <dbReference type="ARBA" id="ARBA00022723"/>
    </source>
</evidence>
<feature type="domain" description="Peptidase M20 dimerisation" evidence="6">
    <location>
        <begin position="237"/>
        <end position="341"/>
    </location>
</feature>
<dbReference type="InterPro" id="IPR002933">
    <property type="entry name" value="Peptidase_M20"/>
</dbReference>
<keyword evidence="3" id="KW-0378">Hydrolase</keyword>
<feature type="compositionally biased region" description="Basic and acidic residues" evidence="5">
    <location>
        <begin position="14"/>
        <end position="25"/>
    </location>
</feature>
<keyword evidence="8" id="KW-1185">Reference proteome</keyword>
<dbReference type="Proteomes" id="UP001500363">
    <property type="component" value="Unassembled WGS sequence"/>
</dbReference>
<dbReference type="SUPFAM" id="SSF53187">
    <property type="entry name" value="Zn-dependent exopeptidases"/>
    <property type="match status" value="1"/>
</dbReference>
<evidence type="ECO:0000256" key="1">
    <source>
        <dbReference type="ARBA" id="ARBA00001947"/>
    </source>
</evidence>
<dbReference type="Gene3D" id="3.30.70.360">
    <property type="match status" value="1"/>
</dbReference>
<feature type="region of interest" description="Disordered" evidence="5">
    <location>
        <begin position="1"/>
        <end position="49"/>
    </location>
</feature>
<name>A0ABN2A5Q3_9ACTN</name>
<sequence length="447" mass="45910">MSDDADGNGPTPHEAPRVIARKDSHLVAGGHAKPDAGGDPQPVAGRDPNLVAGADAAITPAEQALLDRIDEQWLVELTQSLLQATGQNPPGGEAATVAVLRAAAEELGLDVEEAQVEPGRNNLSITLPGGNKPGLLLLGHTDVVPVGEGWTTDPYGGELRDGRLHGRGASDMKGGLAASLAALAALRDVGLSGPVELAALVDEEETGKGIRAYVESVQRTFVGCITTEPTDLQTIIGARGDSYLRVEVHGRACHAGNPADGANAIYGAAAIVAEIERLHDELARTPHPLLGPATWSVGQINGGTGGSIVPAECVVVADRRLLPGEAPSAVLDDLRQRVAALRLEDRGLTVDLAMPMEMPAFETPADDDLVRTTDTALAAAGGPGLPLGGWTAACDGGYIARDLAVPVVVLGPGSVKTQAHRADESVAVAELVTAARAYTLTALRLLS</sequence>
<dbReference type="PANTHER" id="PTHR43808">
    <property type="entry name" value="ACETYLORNITHINE DEACETYLASE"/>
    <property type="match status" value="1"/>
</dbReference>
<dbReference type="InterPro" id="IPR050072">
    <property type="entry name" value="Peptidase_M20A"/>
</dbReference>
<gene>
    <name evidence="7" type="ORF">GCM10009741_06850</name>
</gene>
<evidence type="ECO:0000256" key="3">
    <source>
        <dbReference type="ARBA" id="ARBA00022801"/>
    </source>
</evidence>
<dbReference type="EMBL" id="BAAANC010000001">
    <property type="protein sequence ID" value="GAA1512014.1"/>
    <property type="molecule type" value="Genomic_DNA"/>
</dbReference>
<keyword evidence="2" id="KW-0479">Metal-binding</keyword>
<dbReference type="InterPro" id="IPR036264">
    <property type="entry name" value="Bact_exopeptidase_dim_dom"/>
</dbReference>
<dbReference type="Gene3D" id="3.40.630.10">
    <property type="entry name" value="Zn peptidases"/>
    <property type="match status" value="2"/>
</dbReference>
<dbReference type="PROSITE" id="PS00759">
    <property type="entry name" value="ARGE_DAPE_CPG2_2"/>
    <property type="match status" value="1"/>
</dbReference>
<dbReference type="InterPro" id="IPR011650">
    <property type="entry name" value="Peptidase_M20_dimer"/>
</dbReference>
<evidence type="ECO:0000313" key="8">
    <source>
        <dbReference type="Proteomes" id="UP001500363"/>
    </source>
</evidence>
<dbReference type="SUPFAM" id="SSF55031">
    <property type="entry name" value="Bacterial exopeptidase dimerisation domain"/>
    <property type="match status" value="1"/>
</dbReference>
<dbReference type="Pfam" id="PF01546">
    <property type="entry name" value="Peptidase_M20"/>
    <property type="match status" value="1"/>
</dbReference>
<keyword evidence="4" id="KW-0862">Zinc</keyword>
<comment type="caution">
    <text evidence="7">The sequence shown here is derived from an EMBL/GenBank/DDBJ whole genome shotgun (WGS) entry which is preliminary data.</text>
</comment>
<evidence type="ECO:0000256" key="4">
    <source>
        <dbReference type="ARBA" id="ARBA00022833"/>
    </source>
</evidence>
<dbReference type="PROSITE" id="PS00758">
    <property type="entry name" value="ARGE_DAPE_CPG2_1"/>
    <property type="match status" value="1"/>
</dbReference>
<dbReference type="InterPro" id="IPR001261">
    <property type="entry name" value="ArgE/DapE_CS"/>
</dbReference>
<evidence type="ECO:0000256" key="5">
    <source>
        <dbReference type="SAM" id="MobiDB-lite"/>
    </source>
</evidence>
<dbReference type="CDD" id="cd08659">
    <property type="entry name" value="M20_ArgE_DapE-like"/>
    <property type="match status" value="1"/>
</dbReference>
<evidence type="ECO:0000313" key="7">
    <source>
        <dbReference type="EMBL" id="GAA1512014.1"/>
    </source>
</evidence>
<proteinExistence type="predicted"/>
<dbReference type="Pfam" id="PF07687">
    <property type="entry name" value="M20_dimer"/>
    <property type="match status" value="1"/>
</dbReference>
<dbReference type="RefSeq" id="WP_344169147.1">
    <property type="nucleotide sequence ID" value="NZ_BAAANC010000001.1"/>
</dbReference>
<dbReference type="PANTHER" id="PTHR43808:SF32">
    <property type="entry name" value="ARGE_DAPE-RELATED DEACYLASE"/>
    <property type="match status" value="1"/>
</dbReference>
<protein>
    <submittedName>
        <fullName evidence="7">M20 family metallopeptidase</fullName>
    </submittedName>
</protein>
<accession>A0ABN2A5Q3</accession>